<feature type="compositionally biased region" description="Basic and acidic residues" evidence="1">
    <location>
        <begin position="1"/>
        <end position="25"/>
    </location>
</feature>
<name>A0A7J9DIF7_9ROSI</name>
<dbReference type="Proteomes" id="UP000593568">
    <property type="component" value="Unassembled WGS sequence"/>
</dbReference>
<feature type="compositionally biased region" description="Basic and acidic residues" evidence="1">
    <location>
        <begin position="55"/>
        <end position="74"/>
    </location>
</feature>
<proteinExistence type="predicted"/>
<dbReference type="AlphaFoldDB" id="A0A7J9DIF7"/>
<organism evidence="2 3">
    <name type="scientific">Gossypium trilobum</name>
    <dbReference type="NCBI Taxonomy" id="34281"/>
    <lineage>
        <taxon>Eukaryota</taxon>
        <taxon>Viridiplantae</taxon>
        <taxon>Streptophyta</taxon>
        <taxon>Embryophyta</taxon>
        <taxon>Tracheophyta</taxon>
        <taxon>Spermatophyta</taxon>
        <taxon>Magnoliopsida</taxon>
        <taxon>eudicotyledons</taxon>
        <taxon>Gunneridae</taxon>
        <taxon>Pentapetalae</taxon>
        <taxon>rosids</taxon>
        <taxon>malvids</taxon>
        <taxon>Malvales</taxon>
        <taxon>Malvaceae</taxon>
        <taxon>Malvoideae</taxon>
        <taxon>Gossypium</taxon>
    </lineage>
</organism>
<feature type="region of interest" description="Disordered" evidence="1">
    <location>
        <begin position="1"/>
        <end position="74"/>
    </location>
</feature>
<accession>A0A7J9DIF7</accession>
<comment type="caution">
    <text evidence="2">The sequence shown here is derived from an EMBL/GenBank/DDBJ whole genome shotgun (WGS) entry which is preliminary data.</text>
</comment>
<evidence type="ECO:0000313" key="3">
    <source>
        <dbReference type="Proteomes" id="UP000593568"/>
    </source>
</evidence>
<reference evidence="2 3" key="1">
    <citation type="journal article" date="2019" name="Genome Biol. Evol.">
        <title>Insights into the evolution of the New World diploid cottons (Gossypium, subgenus Houzingenia) based on genome sequencing.</title>
        <authorList>
            <person name="Grover C.E."/>
            <person name="Arick M.A. 2nd"/>
            <person name="Thrash A."/>
            <person name="Conover J.L."/>
            <person name="Sanders W.S."/>
            <person name="Peterson D.G."/>
            <person name="Frelichowski J.E."/>
            <person name="Scheffler J.A."/>
            <person name="Scheffler B.E."/>
            <person name="Wendel J.F."/>
        </authorList>
    </citation>
    <scope>NUCLEOTIDE SEQUENCE [LARGE SCALE GENOMIC DNA]</scope>
    <source>
        <strain evidence="2">8</strain>
        <tissue evidence="2">Leaf</tissue>
    </source>
</reference>
<keyword evidence="3" id="KW-1185">Reference proteome</keyword>
<feature type="non-terminal residue" evidence="2">
    <location>
        <position position="74"/>
    </location>
</feature>
<evidence type="ECO:0000256" key="1">
    <source>
        <dbReference type="SAM" id="MobiDB-lite"/>
    </source>
</evidence>
<evidence type="ECO:0000313" key="2">
    <source>
        <dbReference type="EMBL" id="MBA0760506.1"/>
    </source>
</evidence>
<dbReference type="EMBL" id="JABEZW010000002">
    <property type="protein sequence ID" value="MBA0760506.1"/>
    <property type="molecule type" value="Genomic_DNA"/>
</dbReference>
<sequence>MNSVWLREEGDSDRGGTGEENRDFRMGQQKMGQGKENHASNVMDHDLEDVALVGEEGKKRSRGEIEDLTRREDM</sequence>
<protein>
    <submittedName>
        <fullName evidence="2">Uncharacterized protein</fullName>
    </submittedName>
</protein>
<gene>
    <name evidence="2" type="ORF">Gotri_023249</name>
</gene>